<dbReference type="InterPro" id="IPR038186">
    <property type="entry name" value="CHAD_dom_sf"/>
</dbReference>
<feature type="region of interest" description="Disordered" evidence="1">
    <location>
        <begin position="1"/>
        <end position="20"/>
    </location>
</feature>
<organism evidence="4 5">
    <name type="scientific">Pseudonocardia ailaonensis</name>
    <dbReference type="NCBI Taxonomy" id="367279"/>
    <lineage>
        <taxon>Bacteria</taxon>
        <taxon>Bacillati</taxon>
        <taxon>Actinomycetota</taxon>
        <taxon>Actinomycetes</taxon>
        <taxon>Pseudonocardiales</taxon>
        <taxon>Pseudonocardiaceae</taxon>
        <taxon>Pseudonocardia</taxon>
    </lineage>
</organism>
<comment type="caution">
    <text evidence="4">The sequence shown here is derived from an EMBL/GenBank/DDBJ whole genome shotgun (WGS) entry which is preliminary data.</text>
</comment>
<dbReference type="RefSeq" id="WP_344416597.1">
    <property type="nucleotide sequence ID" value="NZ_BAAAQK010000006.1"/>
</dbReference>
<sequence length="489" mass="53812">MGTAANGTTETERKFEVPEDLELSDPSTILGIEARPRDEVELDATYYDTADLRLARAGVTLRRRIGGDDAGWHLKLPIDADSRQEIRRPAGRGVRPPAELTALARVFSRGQRLDPVAKLVTRRRRWTLADETGAELAELAEDRVQGFPLNPAAAEVSWRELEIELTGDGDAGLLDTLGRTLRRAGVRRSPAPSKLSRVLGDRLPAAPTRRKAGAVVGYLAEQTEILRAHDPLVRLDAPDAVHTMRTTSRRLRSAMQGFRGVLDREATAQLVEDLRWLGGELGPARDAEVTAARFDAAVHTLPPEDVLGPVAQEIARRFAREQQQGRERALAALKSRRYLALQGRLDALLAEPPLTGAKPKRALERGVRKAHKRTADRLEAALATDTDRDEALHEARKAAKRLRYVLEVVEPDGGGKVARRRRRVKALAGLLGDHHDTVTARPVLRELAAIAHQEGGNGYTFGILYAREQAEAERLEGLLPAARKRAGLR</sequence>
<proteinExistence type="predicted"/>
<dbReference type="CDD" id="cd07374">
    <property type="entry name" value="CYTH-like_Pase"/>
    <property type="match status" value="1"/>
</dbReference>
<name>A0ABN2N2B8_9PSEU</name>
<evidence type="ECO:0000259" key="2">
    <source>
        <dbReference type="PROSITE" id="PS51707"/>
    </source>
</evidence>
<evidence type="ECO:0000259" key="3">
    <source>
        <dbReference type="PROSITE" id="PS51708"/>
    </source>
</evidence>
<keyword evidence="5" id="KW-1185">Reference proteome</keyword>
<dbReference type="SMART" id="SM01118">
    <property type="entry name" value="CYTH"/>
    <property type="match status" value="1"/>
</dbReference>
<dbReference type="PANTHER" id="PTHR39339:SF1">
    <property type="entry name" value="CHAD DOMAIN-CONTAINING PROTEIN"/>
    <property type="match status" value="1"/>
</dbReference>
<dbReference type="SMART" id="SM00880">
    <property type="entry name" value="CHAD"/>
    <property type="match status" value="1"/>
</dbReference>
<dbReference type="PROSITE" id="PS51707">
    <property type="entry name" value="CYTH"/>
    <property type="match status" value="1"/>
</dbReference>
<accession>A0ABN2N2B8</accession>
<evidence type="ECO:0000256" key="1">
    <source>
        <dbReference type="SAM" id="MobiDB-lite"/>
    </source>
</evidence>
<feature type="domain" description="CHAD" evidence="3">
    <location>
        <begin position="208"/>
        <end position="488"/>
    </location>
</feature>
<dbReference type="Pfam" id="PF05235">
    <property type="entry name" value="CHAD"/>
    <property type="match status" value="1"/>
</dbReference>
<dbReference type="Gene3D" id="1.40.20.10">
    <property type="entry name" value="CHAD domain"/>
    <property type="match status" value="1"/>
</dbReference>
<dbReference type="EMBL" id="BAAAQK010000006">
    <property type="protein sequence ID" value="GAA1847532.1"/>
    <property type="molecule type" value="Genomic_DNA"/>
</dbReference>
<gene>
    <name evidence="4" type="ORF">GCM10009836_28970</name>
</gene>
<dbReference type="PANTHER" id="PTHR39339">
    <property type="entry name" value="SLR1444 PROTEIN"/>
    <property type="match status" value="1"/>
</dbReference>
<dbReference type="SUPFAM" id="SSF55154">
    <property type="entry name" value="CYTH-like phosphatases"/>
    <property type="match status" value="1"/>
</dbReference>
<dbReference type="InterPro" id="IPR007899">
    <property type="entry name" value="CHAD_dom"/>
</dbReference>
<protein>
    <submittedName>
        <fullName evidence="4">CYTH and CHAD domain-containing protein</fullName>
    </submittedName>
</protein>
<reference evidence="4 5" key="1">
    <citation type="journal article" date="2019" name="Int. J. Syst. Evol. Microbiol.">
        <title>The Global Catalogue of Microorganisms (GCM) 10K type strain sequencing project: providing services to taxonomists for standard genome sequencing and annotation.</title>
        <authorList>
            <consortium name="The Broad Institute Genomics Platform"/>
            <consortium name="The Broad Institute Genome Sequencing Center for Infectious Disease"/>
            <person name="Wu L."/>
            <person name="Ma J."/>
        </authorList>
    </citation>
    <scope>NUCLEOTIDE SEQUENCE [LARGE SCALE GENOMIC DNA]</scope>
    <source>
        <strain evidence="4 5">JCM 16009</strain>
    </source>
</reference>
<dbReference type="Gene3D" id="2.40.320.10">
    <property type="entry name" value="Hypothetical Protein Pfu-838710-001"/>
    <property type="match status" value="1"/>
</dbReference>
<feature type="domain" description="CYTH" evidence="2">
    <location>
        <begin position="8"/>
        <end position="205"/>
    </location>
</feature>
<dbReference type="InterPro" id="IPR023577">
    <property type="entry name" value="CYTH_domain"/>
</dbReference>
<dbReference type="InterPro" id="IPR033469">
    <property type="entry name" value="CYTH-like_dom_sf"/>
</dbReference>
<dbReference type="Proteomes" id="UP001500449">
    <property type="component" value="Unassembled WGS sequence"/>
</dbReference>
<evidence type="ECO:0000313" key="4">
    <source>
        <dbReference type="EMBL" id="GAA1847532.1"/>
    </source>
</evidence>
<evidence type="ECO:0000313" key="5">
    <source>
        <dbReference type="Proteomes" id="UP001500449"/>
    </source>
</evidence>
<dbReference type="PROSITE" id="PS51708">
    <property type="entry name" value="CHAD"/>
    <property type="match status" value="1"/>
</dbReference>
<dbReference type="Pfam" id="PF01928">
    <property type="entry name" value="CYTH"/>
    <property type="match status" value="1"/>
</dbReference>